<dbReference type="SUPFAM" id="SSF69593">
    <property type="entry name" value="Glycerol-3-phosphate (1)-acyltransferase"/>
    <property type="match status" value="1"/>
</dbReference>
<comment type="caution">
    <text evidence="6">The sequence shown here is derived from an EMBL/GenBank/DDBJ whole genome shotgun (WGS) entry which is preliminary data.</text>
</comment>
<evidence type="ECO:0000256" key="1">
    <source>
        <dbReference type="ARBA" id="ARBA00008655"/>
    </source>
</evidence>
<evidence type="ECO:0000313" key="7">
    <source>
        <dbReference type="Proteomes" id="UP000530514"/>
    </source>
</evidence>
<dbReference type="CDD" id="cd07989">
    <property type="entry name" value="LPLAT_AGPAT-like"/>
    <property type="match status" value="1"/>
</dbReference>
<dbReference type="GO" id="GO:0016020">
    <property type="term" value="C:membrane"/>
    <property type="evidence" value="ECO:0007669"/>
    <property type="project" value="InterPro"/>
</dbReference>
<dbReference type="OrthoDB" id="9803035at2"/>
<keyword evidence="4" id="KW-0594">Phospholipid biosynthesis</keyword>
<proteinExistence type="inferred from homology"/>
<dbReference type="AlphaFoldDB" id="A0A7W2AHV0"/>
<evidence type="ECO:0000256" key="4">
    <source>
        <dbReference type="RuleBase" id="RU361267"/>
    </source>
</evidence>
<comment type="similarity">
    <text evidence="1 4">Belongs to the 1-acyl-sn-glycerol-3-phosphate acyltransferase family.</text>
</comment>
<keyword evidence="3 4" id="KW-0012">Acyltransferase</keyword>
<name>A0A7W2AHV0_9BACL</name>
<keyword evidence="4" id="KW-0444">Lipid biosynthesis</keyword>
<dbReference type="SMART" id="SM00563">
    <property type="entry name" value="PlsC"/>
    <property type="match status" value="1"/>
</dbReference>
<comment type="catalytic activity">
    <reaction evidence="4">
        <text>a 1-acyl-sn-glycero-3-phosphate + an acyl-CoA = a 1,2-diacyl-sn-glycero-3-phosphate + CoA</text>
        <dbReference type="Rhea" id="RHEA:19709"/>
        <dbReference type="ChEBI" id="CHEBI:57287"/>
        <dbReference type="ChEBI" id="CHEBI:57970"/>
        <dbReference type="ChEBI" id="CHEBI:58342"/>
        <dbReference type="ChEBI" id="CHEBI:58608"/>
        <dbReference type="EC" id="2.3.1.51"/>
    </reaction>
</comment>
<dbReference type="Pfam" id="PF01553">
    <property type="entry name" value="Acyltransferase"/>
    <property type="match status" value="1"/>
</dbReference>
<keyword evidence="4" id="KW-1208">Phospholipid metabolism</keyword>
<dbReference type="InterPro" id="IPR002123">
    <property type="entry name" value="Plipid/glycerol_acylTrfase"/>
</dbReference>
<feature type="domain" description="Phospholipid/glycerol acyltransferase" evidence="5">
    <location>
        <begin position="34"/>
        <end position="146"/>
    </location>
</feature>
<dbReference type="InterPro" id="IPR004552">
    <property type="entry name" value="AGP_acyltrans"/>
</dbReference>
<dbReference type="EC" id="2.3.1.51" evidence="4"/>
<evidence type="ECO:0000259" key="5">
    <source>
        <dbReference type="SMART" id="SM00563"/>
    </source>
</evidence>
<keyword evidence="4" id="KW-0443">Lipid metabolism</keyword>
<protein>
    <recommendedName>
        <fullName evidence="4">1-acyl-sn-glycerol-3-phosphate acyltransferase</fullName>
        <ecNumber evidence="4">2.3.1.51</ecNumber>
    </recommendedName>
</protein>
<dbReference type="GO" id="GO:0006654">
    <property type="term" value="P:phosphatidic acid biosynthetic process"/>
    <property type="evidence" value="ECO:0007669"/>
    <property type="project" value="TreeGrafter"/>
</dbReference>
<dbReference type="PANTHER" id="PTHR10434:SF11">
    <property type="entry name" value="1-ACYL-SN-GLYCEROL-3-PHOSPHATE ACYLTRANSFERASE"/>
    <property type="match status" value="1"/>
</dbReference>
<evidence type="ECO:0000256" key="3">
    <source>
        <dbReference type="ARBA" id="ARBA00023315"/>
    </source>
</evidence>
<reference evidence="6 7" key="1">
    <citation type="submission" date="2020-07" db="EMBL/GenBank/DDBJ databases">
        <authorList>
            <person name="Feng H."/>
        </authorList>
    </citation>
    <scope>NUCLEOTIDE SEQUENCE [LARGE SCALE GENOMIC DNA]</scope>
    <source>
        <strain evidence="7">s-11</strain>
    </source>
</reference>
<keyword evidence="7" id="KW-1185">Reference proteome</keyword>
<gene>
    <name evidence="6" type="ORF">H1164_09425</name>
</gene>
<dbReference type="PANTHER" id="PTHR10434">
    <property type="entry name" value="1-ACYL-SN-GLYCEROL-3-PHOSPHATE ACYLTRANSFERASE"/>
    <property type="match status" value="1"/>
</dbReference>
<evidence type="ECO:0000313" key="6">
    <source>
        <dbReference type="EMBL" id="MBA4543121.1"/>
    </source>
</evidence>
<organism evidence="6 7">
    <name type="scientific">Thermoactinomyces daqus</name>
    <dbReference type="NCBI Taxonomy" id="1329516"/>
    <lineage>
        <taxon>Bacteria</taxon>
        <taxon>Bacillati</taxon>
        <taxon>Bacillota</taxon>
        <taxon>Bacilli</taxon>
        <taxon>Bacillales</taxon>
        <taxon>Thermoactinomycetaceae</taxon>
        <taxon>Thermoactinomyces</taxon>
    </lineage>
</organism>
<dbReference type="RefSeq" id="WP_052154285.1">
    <property type="nucleotide sequence ID" value="NZ_JACEIP010000012.1"/>
</dbReference>
<evidence type="ECO:0000256" key="2">
    <source>
        <dbReference type="ARBA" id="ARBA00022679"/>
    </source>
</evidence>
<comment type="domain">
    <text evidence="4">The HXXXXD motif is essential for acyltransferase activity and may constitute the binding site for the phosphate moiety of the glycerol-3-phosphate.</text>
</comment>
<dbReference type="GO" id="GO:0003841">
    <property type="term" value="F:1-acylglycerol-3-phosphate O-acyltransferase activity"/>
    <property type="evidence" value="ECO:0007669"/>
    <property type="project" value="UniProtKB-UniRule"/>
</dbReference>
<dbReference type="Proteomes" id="UP000530514">
    <property type="component" value="Unassembled WGS sequence"/>
</dbReference>
<keyword evidence="2 4" id="KW-0808">Transferase</keyword>
<dbReference type="EMBL" id="JACEIP010000012">
    <property type="protein sequence ID" value="MBA4543121.1"/>
    <property type="molecule type" value="Genomic_DNA"/>
</dbReference>
<accession>A0A7W2AHV0</accession>
<dbReference type="NCBIfam" id="TIGR00530">
    <property type="entry name" value="AGP_acyltrn"/>
    <property type="match status" value="1"/>
</dbReference>
<sequence length="195" mass="21829">MLYASLRIAVRSFFSFFYRWKVEGVHHIPKEGPVVICANHISNLDPPLLGAAMDRRIHFMAKQELFRIPLFSMLIRVLGAFPVKRGSGDLQALKQALRLLQEEKVLGIFPEGTRSRDGKLGRAHTGAALIALRAGAPVVPAAIIGPYRLFRPVRIIFGQPIEVTSPAREKIGMKEAAALTDRIMNEIKQMIDQHR</sequence>